<dbReference type="InterPro" id="IPR016068">
    <property type="entry name" value="Translin_N"/>
</dbReference>
<evidence type="ECO:0000256" key="4">
    <source>
        <dbReference type="ARBA" id="ARBA00022490"/>
    </source>
</evidence>
<evidence type="ECO:0000256" key="3">
    <source>
        <dbReference type="ARBA" id="ARBA00005902"/>
    </source>
</evidence>
<comment type="caution">
    <text evidence="6">The sequence shown here is derived from an EMBL/GenBank/DDBJ whole genome shotgun (WGS) entry which is preliminary data.</text>
</comment>
<evidence type="ECO:0000313" key="7">
    <source>
        <dbReference type="Proteomes" id="UP001473302"/>
    </source>
</evidence>
<dbReference type="Proteomes" id="UP001473302">
    <property type="component" value="Unassembled WGS sequence"/>
</dbReference>
<dbReference type="EMBL" id="BAABUK010000045">
    <property type="protein sequence ID" value="GAA5817616.1"/>
    <property type="molecule type" value="Genomic_DNA"/>
</dbReference>
<keyword evidence="5" id="KW-0539">Nucleus</keyword>
<dbReference type="InterPro" id="IPR002848">
    <property type="entry name" value="Translin_fam"/>
</dbReference>
<evidence type="ECO:0008006" key="8">
    <source>
        <dbReference type="Google" id="ProtNLM"/>
    </source>
</evidence>
<organism evidence="6 7">
    <name type="scientific">Mucor flavus</name>
    <dbReference type="NCBI Taxonomy" id="439312"/>
    <lineage>
        <taxon>Eukaryota</taxon>
        <taxon>Fungi</taxon>
        <taxon>Fungi incertae sedis</taxon>
        <taxon>Mucoromycota</taxon>
        <taxon>Mucoromycotina</taxon>
        <taxon>Mucoromycetes</taxon>
        <taxon>Mucorales</taxon>
        <taxon>Mucorineae</taxon>
        <taxon>Mucoraceae</taxon>
        <taxon>Mucor</taxon>
    </lineage>
</organism>
<evidence type="ECO:0000256" key="2">
    <source>
        <dbReference type="ARBA" id="ARBA00004496"/>
    </source>
</evidence>
<proteinExistence type="inferred from homology"/>
<dbReference type="CDD" id="cd14820">
    <property type="entry name" value="TRAX"/>
    <property type="match status" value="1"/>
</dbReference>
<dbReference type="InterPro" id="IPR036081">
    <property type="entry name" value="Translin_sf"/>
</dbReference>
<comment type="similarity">
    <text evidence="3">Belongs to the translin family.</text>
</comment>
<name>A0ABP9ZER8_9FUNG</name>
<keyword evidence="7" id="KW-1185">Reference proteome</keyword>
<reference evidence="6 7" key="1">
    <citation type="submission" date="2024-04" db="EMBL/GenBank/DDBJ databases">
        <title>genome sequences of Mucor flavus KT1a and Helicostylum pulchrum KT1b strains isolated from the surface of a dry-aged beef.</title>
        <authorList>
            <person name="Toyotome T."/>
            <person name="Hosono M."/>
            <person name="Torimaru M."/>
            <person name="Fukuda K."/>
            <person name="Mikami N."/>
        </authorList>
    </citation>
    <scope>NUCLEOTIDE SEQUENCE [LARGE SCALE GENOMIC DNA]</scope>
    <source>
        <strain evidence="6 7">KT1a</strain>
    </source>
</reference>
<keyword evidence="4" id="KW-0963">Cytoplasm</keyword>
<dbReference type="Pfam" id="PF01997">
    <property type="entry name" value="Translin"/>
    <property type="match status" value="1"/>
</dbReference>
<accession>A0ABP9ZER8</accession>
<evidence type="ECO:0000313" key="6">
    <source>
        <dbReference type="EMBL" id="GAA5817616.1"/>
    </source>
</evidence>
<comment type="subcellular location">
    <subcellularLocation>
        <location evidence="2">Cytoplasm</location>
    </subcellularLocation>
    <subcellularLocation>
        <location evidence="1">Nucleus</location>
    </subcellularLocation>
</comment>
<evidence type="ECO:0000256" key="1">
    <source>
        <dbReference type="ARBA" id="ARBA00004123"/>
    </source>
</evidence>
<dbReference type="Gene3D" id="1.20.58.200">
    <property type="entry name" value="Translin, domain 2"/>
    <property type="match status" value="1"/>
</dbReference>
<dbReference type="PANTHER" id="PTHR10741">
    <property type="entry name" value="TRANSLIN AND TRANSLIN ASSOCIATED PROTEIN X"/>
    <property type="match status" value="1"/>
</dbReference>
<dbReference type="Gene3D" id="1.20.58.190">
    <property type="entry name" value="Translin, domain 1"/>
    <property type="match status" value="1"/>
</dbReference>
<dbReference type="InterPro" id="IPR016069">
    <property type="entry name" value="Translin_C"/>
</dbReference>
<gene>
    <name evidence="6" type="ORF">MFLAVUS_011164</name>
</gene>
<protein>
    <recommendedName>
        <fullName evidence="8">Translin-associated protein X</fullName>
    </recommendedName>
</protein>
<dbReference type="SUPFAM" id="SSF74784">
    <property type="entry name" value="Translin"/>
    <property type="match status" value="1"/>
</dbReference>
<sequence length="238" mass="27990">MDPQLFFTECRDILDAHHDRRERIIKVSRDITAQSKKMIFALHRATQGNSNDRFKEVDKKQQEIMLLFKKLAVDIQDLNYHRYAKSFSGAFEEFIEAVAFYHFLIHQTVITKDQVDDYFKEAGQQWLPVKIQDYILGLADFTGELMRYAIYVVSAGKYDQAMIICKLLNKIDIDFELIAASYLPLLFKKMGALKGSIKKVEQACYTFQIRGSEYPKEMYLSIIKDHQDQYEQQQQQQN</sequence>
<evidence type="ECO:0000256" key="5">
    <source>
        <dbReference type="ARBA" id="ARBA00023242"/>
    </source>
</evidence>